<dbReference type="EMBL" id="RHHS01000052">
    <property type="protein sequence ID" value="RNB53016.1"/>
    <property type="molecule type" value="Genomic_DNA"/>
</dbReference>
<gene>
    <name evidence="2" type="ORF">EDM57_20450</name>
</gene>
<dbReference type="AlphaFoldDB" id="A0A3M8AP52"/>
<accession>A0A3M8AP52</accession>
<dbReference type="Proteomes" id="UP000268829">
    <property type="component" value="Unassembled WGS sequence"/>
</dbReference>
<comment type="caution">
    <text evidence="2">The sequence shown here is derived from an EMBL/GenBank/DDBJ whole genome shotgun (WGS) entry which is preliminary data.</text>
</comment>
<reference evidence="2 3" key="1">
    <citation type="submission" date="2018-10" db="EMBL/GenBank/DDBJ databases">
        <title>Phylogenomics of Brevibacillus.</title>
        <authorList>
            <person name="Dunlap C."/>
        </authorList>
    </citation>
    <scope>NUCLEOTIDE SEQUENCE [LARGE SCALE GENOMIC DNA]</scope>
    <source>
        <strain evidence="2 3">DSM 100115</strain>
    </source>
</reference>
<organism evidence="2 3">
    <name type="scientific">Brevibacillus gelatini</name>
    <dbReference type="NCBI Taxonomy" id="1655277"/>
    <lineage>
        <taxon>Bacteria</taxon>
        <taxon>Bacillati</taxon>
        <taxon>Bacillota</taxon>
        <taxon>Bacilli</taxon>
        <taxon>Bacillales</taxon>
        <taxon>Paenibacillaceae</taxon>
        <taxon>Brevibacillus</taxon>
    </lineage>
</organism>
<keyword evidence="3" id="KW-1185">Reference proteome</keyword>
<evidence type="ECO:0000256" key="1">
    <source>
        <dbReference type="SAM" id="MobiDB-lite"/>
    </source>
</evidence>
<evidence type="ECO:0000313" key="2">
    <source>
        <dbReference type="EMBL" id="RNB53016.1"/>
    </source>
</evidence>
<proteinExistence type="predicted"/>
<feature type="region of interest" description="Disordered" evidence="1">
    <location>
        <begin position="36"/>
        <end position="63"/>
    </location>
</feature>
<sequence>MRRKRDKFGEEGDGREREMNSEALMLVGFSVNMNGSRRKCPGIGSRKTNTPVTSSTSLQGQRGGKQITSLVLLRCV</sequence>
<evidence type="ECO:0000313" key="3">
    <source>
        <dbReference type="Proteomes" id="UP000268829"/>
    </source>
</evidence>
<feature type="compositionally biased region" description="Polar residues" evidence="1">
    <location>
        <begin position="46"/>
        <end position="60"/>
    </location>
</feature>
<protein>
    <submittedName>
        <fullName evidence="2">Uncharacterized protein</fullName>
    </submittedName>
</protein>
<name>A0A3M8AP52_9BACL</name>